<evidence type="ECO:0000256" key="6">
    <source>
        <dbReference type="SAM" id="Phobius"/>
    </source>
</evidence>
<reference evidence="7" key="1">
    <citation type="journal article" date="2014" name="Int. J. Syst. Evol. Microbiol.">
        <title>Complete genome sequence of Corynebacterium casei LMG S-19264T (=DSM 44701T), isolated from a smear-ripened cheese.</title>
        <authorList>
            <consortium name="US DOE Joint Genome Institute (JGI-PGF)"/>
            <person name="Walter F."/>
            <person name="Albersmeier A."/>
            <person name="Kalinowski J."/>
            <person name="Ruckert C."/>
        </authorList>
    </citation>
    <scope>NUCLEOTIDE SEQUENCE</scope>
    <source>
        <strain evidence="7">CGMCC 1.10859</strain>
    </source>
</reference>
<evidence type="ECO:0000256" key="2">
    <source>
        <dbReference type="ARBA" id="ARBA00022475"/>
    </source>
</evidence>
<evidence type="ECO:0000313" key="8">
    <source>
        <dbReference type="EMBL" id="SDX49806.1"/>
    </source>
</evidence>
<keyword evidence="4 6" id="KW-1133">Transmembrane helix</keyword>
<dbReference type="InterPro" id="IPR001123">
    <property type="entry name" value="LeuE-type"/>
</dbReference>
<feature type="transmembrane region" description="Helical" evidence="6">
    <location>
        <begin position="71"/>
        <end position="92"/>
    </location>
</feature>
<name>A0AAN4UTK9_9RHOB</name>
<dbReference type="PANTHER" id="PTHR30086">
    <property type="entry name" value="ARGININE EXPORTER PROTEIN ARGO"/>
    <property type="match status" value="1"/>
</dbReference>
<dbReference type="RefSeq" id="WP_035837959.1">
    <property type="nucleotide sequence ID" value="NZ_BNAB01000015.1"/>
</dbReference>
<dbReference type="GO" id="GO:0015171">
    <property type="term" value="F:amino acid transmembrane transporter activity"/>
    <property type="evidence" value="ECO:0007669"/>
    <property type="project" value="TreeGrafter"/>
</dbReference>
<dbReference type="Proteomes" id="UP000199541">
    <property type="component" value="Unassembled WGS sequence"/>
</dbReference>
<comment type="subcellular location">
    <subcellularLocation>
        <location evidence="1">Cell membrane</location>
        <topology evidence="1">Multi-pass membrane protein</topology>
    </subcellularLocation>
</comment>
<feature type="transmembrane region" description="Helical" evidence="6">
    <location>
        <begin position="36"/>
        <end position="64"/>
    </location>
</feature>
<dbReference type="Pfam" id="PF01810">
    <property type="entry name" value="LysE"/>
    <property type="match status" value="1"/>
</dbReference>
<feature type="transmembrane region" description="Helical" evidence="6">
    <location>
        <begin position="112"/>
        <end position="135"/>
    </location>
</feature>
<protein>
    <submittedName>
        <fullName evidence="7">Amino acid transporter</fullName>
    </submittedName>
    <submittedName>
        <fullName evidence="8">L-lysine exporter family protein LysE/ArgO</fullName>
    </submittedName>
</protein>
<reference evidence="7" key="3">
    <citation type="submission" date="2023-06" db="EMBL/GenBank/DDBJ databases">
        <authorList>
            <person name="Sun Q."/>
            <person name="Zhou Y."/>
        </authorList>
    </citation>
    <scope>NUCLEOTIDE SEQUENCE</scope>
    <source>
        <strain evidence="7">CGMCC 1.10859</strain>
    </source>
</reference>
<dbReference type="EMBL" id="BNAB01000015">
    <property type="protein sequence ID" value="GHE04138.1"/>
    <property type="molecule type" value="Genomic_DNA"/>
</dbReference>
<evidence type="ECO:0000256" key="1">
    <source>
        <dbReference type="ARBA" id="ARBA00004651"/>
    </source>
</evidence>
<keyword evidence="9" id="KW-1185">Reference proteome</keyword>
<evidence type="ECO:0000256" key="4">
    <source>
        <dbReference type="ARBA" id="ARBA00022989"/>
    </source>
</evidence>
<dbReference type="AlphaFoldDB" id="A0AAN4UTK9"/>
<evidence type="ECO:0000256" key="5">
    <source>
        <dbReference type="ARBA" id="ARBA00023136"/>
    </source>
</evidence>
<feature type="transmembrane region" description="Helical" evidence="6">
    <location>
        <begin position="147"/>
        <end position="167"/>
    </location>
</feature>
<dbReference type="EMBL" id="FNOB01000018">
    <property type="protein sequence ID" value="SDX49806.1"/>
    <property type="molecule type" value="Genomic_DNA"/>
</dbReference>
<dbReference type="GO" id="GO:0005886">
    <property type="term" value="C:plasma membrane"/>
    <property type="evidence" value="ECO:0007669"/>
    <property type="project" value="UniProtKB-SubCell"/>
</dbReference>
<reference evidence="8 9" key="2">
    <citation type="submission" date="2016-10" db="EMBL/GenBank/DDBJ databases">
        <authorList>
            <person name="Varghese N."/>
            <person name="Submissions S."/>
        </authorList>
    </citation>
    <scope>NUCLEOTIDE SEQUENCE [LARGE SCALE GENOMIC DNA]</scope>
    <source>
        <strain evidence="8 9">DSM 24802</strain>
    </source>
</reference>
<gene>
    <name evidence="7" type="primary">lysE</name>
    <name evidence="7" type="ORF">GCM10008024_30040</name>
    <name evidence="8" type="ORF">SAMN05444006_11825</name>
</gene>
<sequence length="203" mass="21102">MFKAALTGFLTGGSLILAIGAQNAFVLRQGLLRAHVLPLVLLCAMADAVLISLGVLGFGAVVALWPALPRLLSLAGAAFLAFYGAQRLVAAWKGDYALVLRGESAGLWKTLAAGAAFTWLNPHVYLDTLGLIGAVSTQFHGGGAKTAFAIGAITASFAFFFSLGFGARLLAPVMTSRRAWQVLDLLIGAVMWGLAAELTRGAL</sequence>
<evidence type="ECO:0000313" key="10">
    <source>
        <dbReference type="Proteomes" id="UP000634647"/>
    </source>
</evidence>
<keyword evidence="5 6" id="KW-0472">Membrane</keyword>
<accession>A0AAN4UTK9</accession>
<proteinExistence type="predicted"/>
<keyword evidence="3 6" id="KW-0812">Transmembrane</keyword>
<evidence type="ECO:0000313" key="9">
    <source>
        <dbReference type="Proteomes" id="UP000199541"/>
    </source>
</evidence>
<evidence type="ECO:0000256" key="3">
    <source>
        <dbReference type="ARBA" id="ARBA00022692"/>
    </source>
</evidence>
<evidence type="ECO:0000313" key="7">
    <source>
        <dbReference type="EMBL" id="GHE04138.1"/>
    </source>
</evidence>
<dbReference type="PANTHER" id="PTHR30086:SF20">
    <property type="entry name" value="ARGININE EXPORTER PROTEIN ARGO-RELATED"/>
    <property type="match status" value="1"/>
</dbReference>
<comment type="caution">
    <text evidence="7">The sequence shown here is derived from an EMBL/GenBank/DDBJ whole genome shotgun (WGS) entry which is preliminary data.</text>
</comment>
<dbReference type="Proteomes" id="UP000634647">
    <property type="component" value="Unassembled WGS sequence"/>
</dbReference>
<keyword evidence="2" id="KW-1003">Cell membrane</keyword>
<organism evidence="7 10">
    <name type="scientific">Allgaiera indica</name>
    <dbReference type="NCBI Taxonomy" id="765699"/>
    <lineage>
        <taxon>Bacteria</taxon>
        <taxon>Pseudomonadati</taxon>
        <taxon>Pseudomonadota</taxon>
        <taxon>Alphaproteobacteria</taxon>
        <taxon>Rhodobacterales</taxon>
        <taxon>Paracoccaceae</taxon>
        <taxon>Allgaiera</taxon>
    </lineage>
</organism>